<evidence type="ECO:0000313" key="4">
    <source>
        <dbReference type="EMBL" id="RZI02123.1"/>
    </source>
</evidence>
<feature type="compositionally biased region" description="Basic and acidic residues" evidence="1">
    <location>
        <begin position="14"/>
        <end position="23"/>
    </location>
</feature>
<dbReference type="EMBL" id="CP068073">
    <property type="protein sequence ID" value="QQS82761.1"/>
    <property type="molecule type" value="Genomic_DNA"/>
</dbReference>
<sequence length="76" mass="8992">MSEKDEQPEVIDPDDPRYKDDTYFHSTRSNQKKSDFENQRRIKYYSFGGCFPIGCGCLPILIILSFFITWLLNLIH</sequence>
<reference evidence="4 5" key="1">
    <citation type="submission" date="2018-11" db="EMBL/GenBank/DDBJ databases">
        <title>Genomic profiling of Staphylococcus species from a Poultry farm system in KwaZulu-Natal, South Africa.</title>
        <authorList>
            <person name="Amoako D.G."/>
            <person name="Somboro A.M."/>
            <person name="Abia A.L.K."/>
            <person name="Bester L.A."/>
            <person name="Essack S.Y."/>
        </authorList>
    </citation>
    <scope>NUCLEOTIDE SEQUENCE [LARGE SCALE GENOMIC DNA]</scope>
    <source>
        <strain evidence="4 5">SA11</strain>
    </source>
</reference>
<dbReference type="AlphaFoldDB" id="A0A143PA91"/>
<evidence type="ECO:0000256" key="1">
    <source>
        <dbReference type="SAM" id="MobiDB-lite"/>
    </source>
</evidence>
<reference evidence="3 6" key="2">
    <citation type="submission" date="2021-01" db="EMBL/GenBank/DDBJ databases">
        <title>FDA dAtabase for Regulatory Grade micrObial Sequences (FDA-ARGOS): Supporting development and validation of Infectious Disease Dx tests.</title>
        <authorList>
            <person name="Sproer C."/>
            <person name="Gronow S."/>
            <person name="Severitt S."/>
            <person name="Schroder I."/>
            <person name="Tallon L."/>
            <person name="Sadzewicz L."/>
            <person name="Zhao X."/>
            <person name="Boylan J."/>
            <person name="Ott S."/>
            <person name="Bowen H."/>
            <person name="Vavikolanu K."/>
            <person name="Mehta A."/>
            <person name="Aluvathingal J."/>
            <person name="Nadendla S."/>
            <person name="Lowell S."/>
            <person name="Myers T."/>
            <person name="Yan Y."/>
            <person name="Sichtig H."/>
        </authorList>
    </citation>
    <scope>NUCLEOTIDE SEQUENCE [LARGE SCALE GENOMIC DNA]</scope>
    <source>
        <strain evidence="3 6">FDAARGOS_1148</strain>
    </source>
</reference>
<dbReference type="Proteomes" id="UP000293854">
    <property type="component" value="Unassembled WGS sequence"/>
</dbReference>
<feature type="transmembrane region" description="Helical" evidence="2">
    <location>
        <begin position="44"/>
        <end position="72"/>
    </location>
</feature>
<dbReference type="Proteomes" id="UP000595942">
    <property type="component" value="Chromosome"/>
</dbReference>
<proteinExistence type="predicted"/>
<evidence type="ECO:0000256" key="2">
    <source>
        <dbReference type="SAM" id="Phobius"/>
    </source>
</evidence>
<keyword evidence="6" id="KW-1185">Reference proteome</keyword>
<evidence type="ECO:0000313" key="3">
    <source>
        <dbReference type="EMBL" id="QQS82761.1"/>
    </source>
</evidence>
<feature type="region of interest" description="Disordered" evidence="1">
    <location>
        <begin position="1"/>
        <end position="34"/>
    </location>
</feature>
<keyword evidence="2" id="KW-0472">Membrane</keyword>
<gene>
    <name evidence="4" type="ORF">EIG99_07120</name>
    <name evidence="3" type="ORF">I6J05_00105</name>
</gene>
<dbReference type="OrthoDB" id="2397483at2"/>
<dbReference type="KEGG" id="scv:A4G25_05555"/>
<protein>
    <submittedName>
        <fullName evidence="4">Uncharacterized protein</fullName>
    </submittedName>
</protein>
<dbReference type="RefSeq" id="WP_047132674.1">
    <property type="nucleotide sequence ID" value="NZ_CP015114.1"/>
</dbReference>
<dbReference type="EMBL" id="RQTE01000120">
    <property type="protein sequence ID" value="RZI02123.1"/>
    <property type="molecule type" value="Genomic_DNA"/>
</dbReference>
<keyword evidence="2" id="KW-1133">Transmembrane helix</keyword>
<dbReference type="GeneID" id="93727325"/>
<evidence type="ECO:0000313" key="6">
    <source>
        <dbReference type="Proteomes" id="UP000595942"/>
    </source>
</evidence>
<keyword evidence="2" id="KW-0812">Transmembrane</keyword>
<accession>A0A143PA91</accession>
<name>A0A143PA91_9STAP</name>
<evidence type="ECO:0000313" key="5">
    <source>
        <dbReference type="Proteomes" id="UP000293854"/>
    </source>
</evidence>
<organism evidence="4 5">
    <name type="scientific">Staphylococcus condimenti</name>
    <dbReference type="NCBI Taxonomy" id="70255"/>
    <lineage>
        <taxon>Bacteria</taxon>
        <taxon>Bacillati</taxon>
        <taxon>Bacillota</taxon>
        <taxon>Bacilli</taxon>
        <taxon>Bacillales</taxon>
        <taxon>Staphylococcaceae</taxon>
        <taxon>Staphylococcus</taxon>
    </lineage>
</organism>